<keyword evidence="1" id="KW-0862">Zinc</keyword>
<sequence length="698" mass="73891">MRPLPSRRAVVAGLAVAAAAVGCTSRTSVGPPAAVPGNRLADVQGSPRAAVQPAEDGQSGTRVLQVLAHPDDDLYFMNPETQQSLDANDTVVSVYVNCGESNGRNKVPGGPKPKSDVPGYAGSRRQGLRQAYAFMATGDPKSPWTARAEELPGGLRVETNTLDDHEGVQLVFLGVRQHGPGGPRAGNQTLPKLWLDPDMVTSTLVSTGSPVTDPSPVTRRSLIDALAHLMDRHRPTLVRMLDADPDRQVHDALHRVHHDQPGYSDHPDHTVAALFTQAALAQHLKKRRGTDACAVVSYRGYFNERWPDNLPRHLLAAKVSALNAYGGTPEGCDFVAGCGDYDVGRNRSRKTGWAQRTSHRHPTAAPRLLQDADGTLYAFAVLSGQAAMWRQEDPADGTWSKPRLLGGDGLQPGLTVSQDKDGRRRLFATRNTELGPKARDNRREVVTAAQQRRGGPFGAWSSLGNPESDPARGRRVGTPVVATAGDGTVWLFVRNWAKGVSCRRQGPDGRWSPWQDLGGAEVQEGLCAVTDTAGRVHVFASARGTVHHWRQKRAEGPVAFAATGLPAPADPPAVLAQGDGTLLLAYRAGGSGEPLAHRLSADGRTWSPLRTGLVARGYGVLALHAERDGSVLLASRNNDGGTSLATLGTADAPRWTTVTGTVVGAAALGTGPTGGTLLARLAPDASLQTVQVPGVTSA</sequence>
<feature type="region of interest" description="Disordered" evidence="2">
    <location>
        <begin position="394"/>
        <end position="423"/>
    </location>
</feature>
<dbReference type="PANTHER" id="PTHR12993">
    <property type="entry name" value="N-ACETYLGLUCOSAMINYL-PHOSPHATIDYLINOSITOL DE-N-ACETYLASE-RELATED"/>
    <property type="match status" value="1"/>
</dbReference>
<dbReference type="Pfam" id="PF02585">
    <property type="entry name" value="PIG-L"/>
    <property type="match status" value="1"/>
</dbReference>
<comment type="caution">
    <text evidence="4">The sequence shown here is derived from an EMBL/GenBank/DDBJ whole genome shotgun (WGS) entry which is preliminary data.</text>
</comment>
<evidence type="ECO:0000256" key="2">
    <source>
        <dbReference type="SAM" id="MobiDB-lite"/>
    </source>
</evidence>
<evidence type="ECO:0000256" key="3">
    <source>
        <dbReference type="SAM" id="SignalP"/>
    </source>
</evidence>
<dbReference type="PANTHER" id="PTHR12993:SF26">
    <property type="entry name" value="1D-MYO-INOSITOL 2-ACETAMIDO-2-DEOXY-ALPHA-D-GLUCOPYRANOSIDE DEACETYLASE"/>
    <property type="match status" value="1"/>
</dbReference>
<dbReference type="Gene3D" id="2.120.10.70">
    <property type="entry name" value="Fucose-specific lectin"/>
    <property type="match status" value="1"/>
</dbReference>
<feature type="region of interest" description="Disordered" evidence="2">
    <location>
        <begin position="448"/>
        <end position="475"/>
    </location>
</feature>
<feature type="signal peptide" evidence="3">
    <location>
        <begin position="1"/>
        <end position="17"/>
    </location>
</feature>
<reference evidence="4 5" key="1">
    <citation type="submission" date="2024-09" db="EMBL/GenBank/DDBJ databases">
        <authorList>
            <person name="Sun Q."/>
            <person name="Mori K."/>
        </authorList>
    </citation>
    <scope>NUCLEOTIDE SEQUENCE [LARGE SCALE GENOMIC DNA]</scope>
    <source>
        <strain evidence="4 5">JCM 4362</strain>
    </source>
</reference>
<organism evidence="4 5">
    <name type="scientific">Streptomyces cremeus</name>
    <dbReference type="NCBI Taxonomy" id="66881"/>
    <lineage>
        <taxon>Bacteria</taxon>
        <taxon>Bacillati</taxon>
        <taxon>Actinomycetota</taxon>
        <taxon>Actinomycetes</taxon>
        <taxon>Kitasatosporales</taxon>
        <taxon>Streptomycetaceae</taxon>
        <taxon>Streptomyces</taxon>
    </lineage>
</organism>
<dbReference type="InterPro" id="IPR003737">
    <property type="entry name" value="GlcNAc_PI_deacetylase-related"/>
</dbReference>
<feature type="chain" id="PRO_5045926023" evidence="3">
    <location>
        <begin position="18"/>
        <end position="698"/>
    </location>
</feature>
<evidence type="ECO:0000256" key="1">
    <source>
        <dbReference type="ARBA" id="ARBA00022833"/>
    </source>
</evidence>
<feature type="region of interest" description="Disordered" evidence="2">
    <location>
        <begin position="101"/>
        <end position="122"/>
    </location>
</feature>
<keyword evidence="5" id="KW-1185">Reference proteome</keyword>
<dbReference type="RefSeq" id="WP_345221971.1">
    <property type="nucleotide sequence ID" value="NZ_BAAAXE010000013.1"/>
</dbReference>
<evidence type="ECO:0000313" key="4">
    <source>
        <dbReference type="EMBL" id="MFB9519992.1"/>
    </source>
</evidence>
<name>A0ABV5P9W8_STRCM</name>
<keyword evidence="3" id="KW-0732">Signal</keyword>
<accession>A0ABV5P9W8</accession>
<evidence type="ECO:0000313" key="5">
    <source>
        <dbReference type="Proteomes" id="UP001589718"/>
    </source>
</evidence>
<dbReference type="InterPro" id="IPR024078">
    <property type="entry name" value="LmbE-like_dom_sf"/>
</dbReference>
<dbReference type="EMBL" id="JBHMCR010000004">
    <property type="protein sequence ID" value="MFB9519992.1"/>
    <property type="molecule type" value="Genomic_DNA"/>
</dbReference>
<dbReference type="Proteomes" id="UP001589718">
    <property type="component" value="Unassembled WGS sequence"/>
</dbReference>
<gene>
    <name evidence="4" type="ORF">ACFFTU_08550</name>
</gene>
<dbReference type="SUPFAM" id="SSF89372">
    <property type="entry name" value="Fucose-specific lectin"/>
    <property type="match status" value="1"/>
</dbReference>
<dbReference type="PROSITE" id="PS51257">
    <property type="entry name" value="PROKAR_LIPOPROTEIN"/>
    <property type="match status" value="1"/>
</dbReference>
<dbReference type="Gene3D" id="3.40.50.10320">
    <property type="entry name" value="LmbE-like"/>
    <property type="match status" value="1"/>
</dbReference>
<dbReference type="SUPFAM" id="SSF102588">
    <property type="entry name" value="LmbE-like"/>
    <property type="match status" value="1"/>
</dbReference>
<protein>
    <submittedName>
        <fullName evidence="4">PIG-L family deacetylase</fullName>
    </submittedName>
</protein>
<proteinExistence type="predicted"/>